<dbReference type="GO" id="GO:0007165">
    <property type="term" value="P:signal transduction"/>
    <property type="evidence" value="ECO:0007669"/>
    <property type="project" value="UniProtKB-KW"/>
</dbReference>
<protein>
    <recommendedName>
        <fullName evidence="10">Odorant receptor</fullName>
    </recommendedName>
</protein>
<keyword evidence="5 10" id="KW-0552">Olfaction</keyword>
<comment type="similarity">
    <text evidence="10">Belongs to the insect chemoreceptor superfamily. Heteromeric odorant receptor channel (TC 1.A.69) family.</text>
</comment>
<keyword evidence="6 10" id="KW-1133">Transmembrane helix</keyword>
<keyword evidence="9 10" id="KW-0807">Transducer</keyword>
<evidence type="ECO:0000256" key="6">
    <source>
        <dbReference type="ARBA" id="ARBA00022989"/>
    </source>
</evidence>
<dbReference type="PANTHER" id="PTHR21137">
    <property type="entry name" value="ODORANT RECEPTOR"/>
    <property type="match status" value="1"/>
</dbReference>
<keyword evidence="7 10" id="KW-0472">Membrane</keyword>
<evidence type="ECO:0000256" key="7">
    <source>
        <dbReference type="ARBA" id="ARBA00023136"/>
    </source>
</evidence>
<feature type="transmembrane region" description="Helical" evidence="10">
    <location>
        <begin position="72"/>
        <end position="91"/>
    </location>
</feature>
<keyword evidence="8 10" id="KW-0675">Receptor</keyword>
<keyword evidence="4 10" id="KW-0812">Transmembrane</keyword>
<reference evidence="11" key="1">
    <citation type="journal article" date="2015" name="PLoS ONE">
        <title>The Peripheral Olfactory Repertoire of the Lightbrown Apple Moth, Epiphyas postvittana.</title>
        <authorList>
            <person name="Corcoran J.A."/>
            <person name="Jordan M.D."/>
            <person name="Thrimawithana A.H."/>
            <person name="Crowhurst R.N."/>
            <person name="Newcomb R.D."/>
        </authorList>
    </citation>
    <scope>NUCLEOTIDE SEQUENCE</scope>
</reference>
<dbReference type="GO" id="GO:0004984">
    <property type="term" value="F:olfactory receptor activity"/>
    <property type="evidence" value="ECO:0007669"/>
    <property type="project" value="InterPro"/>
</dbReference>
<dbReference type="AlphaFoldDB" id="A0A0K8TU70"/>
<evidence type="ECO:0000256" key="2">
    <source>
        <dbReference type="ARBA" id="ARBA00022475"/>
    </source>
</evidence>
<dbReference type="EMBL" id="GCVX01000191">
    <property type="protein sequence ID" value="JAI18039.1"/>
    <property type="molecule type" value="Transcribed_RNA"/>
</dbReference>
<feature type="transmembrane region" description="Helical" evidence="10">
    <location>
        <begin position="33"/>
        <end position="60"/>
    </location>
</feature>
<dbReference type="GO" id="GO:0005886">
    <property type="term" value="C:plasma membrane"/>
    <property type="evidence" value="ECO:0007669"/>
    <property type="project" value="UniProtKB-SubCell"/>
</dbReference>
<evidence type="ECO:0000256" key="10">
    <source>
        <dbReference type="RuleBase" id="RU351113"/>
    </source>
</evidence>
<sequence>MEDKLVFEEVYKINMTCLRLNLSHPSVPRDLKWLLTFILMQGLYTAFNAICLYNLIFINVKENDFPNACSNGVYMVIYFVVTFKYGVMVWYQKDIKDVIRYQQEYFDSFREYTVEEQAVVKDYIQRGQWVSKLWLRSTIVTAGMFPVKSFIDSAYSAYAGDFRLHSFNENSYGPYIDEIKGRVDVFILMYAIFSVYTTYTAIMYSGFAPFGPLCILNACAQMDIVMMRVNHLFDEGFDKEKSPKQLQNLVKFTQNIYGFVDQINDIFQVLYEMCLKASAILIPISLYLIIEGFSEGKLYYDYVMFSYMASLLCFVPCYYSDYLKEKGDDLRCAIYASGWEKFYDRNTRVTLRIMLIRATRSLSIKTVFRAVCLEAFSDLCKEAYVIFNMMYAVLH</sequence>
<evidence type="ECO:0000256" key="4">
    <source>
        <dbReference type="ARBA" id="ARBA00022692"/>
    </source>
</evidence>
<evidence type="ECO:0000256" key="9">
    <source>
        <dbReference type="ARBA" id="ARBA00023224"/>
    </source>
</evidence>
<evidence type="ECO:0000256" key="1">
    <source>
        <dbReference type="ARBA" id="ARBA00004651"/>
    </source>
</evidence>
<comment type="caution">
    <text evidence="10">Lacks conserved residue(s) required for the propagation of feature annotation.</text>
</comment>
<dbReference type="Pfam" id="PF02949">
    <property type="entry name" value="7tm_6"/>
    <property type="match status" value="1"/>
</dbReference>
<proteinExistence type="inferred from homology"/>
<keyword evidence="2" id="KW-1003">Cell membrane</keyword>
<dbReference type="GO" id="GO:0005549">
    <property type="term" value="F:odorant binding"/>
    <property type="evidence" value="ECO:0007669"/>
    <property type="project" value="InterPro"/>
</dbReference>
<evidence type="ECO:0000256" key="3">
    <source>
        <dbReference type="ARBA" id="ARBA00022606"/>
    </source>
</evidence>
<name>A0A0K8TU70_EPIPO</name>
<evidence type="ECO:0000313" key="11">
    <source>
        <dbReference type="EMBL" id="JAI18039.1"/>
    </source>
</evidence>
<feature type="transmembrane region" description="Helical" evidence="10">
    <location>
        <begin position="185"/>
        <end position="204"/>
    </location>
</feature>
<comment type="subcellular location">
    <subcellularLocation>
        <location evidence="1 10">Cell membrane</location>
        <topology evidence="1 10">Multi-pass membrane protein</topology>
    </subcellularLocation>
</comment>
<keyword evidence="3 10" id="KW-0716">Sensory transduction</keyword>
<dbReference type="InterPro" id="IPR004117">
    <property type="entry name" value="7tm6_olfct_rcpt"/>
</dbReference>
<evidence type="ECO:0000256" key="8">
    <source>
        <dbReference type="ARBA" id="ARBA00023170"/>
    </source>
</evidence>
<dbReference type="PANTHER" id="PTHR21137:SF35">
    <property type="entry name" value="ODORANT RECEPTOR 19A-RELATED"/>
    <property type="match status" value="1"/>
</dbReference>
<organism evidence="11">
    <name type="scientific">Epiphyas postvittana</name>
    <name type="common">Light brown apple moth</name>
    <dbReference type="NCBI Taxonomy" id="65032"/>
    <lineage>
        <taxon>Eukaryota</taxon>
        <taxon>Metazoa</taxon>
        <taxon>Ecdysozoa</taxon>
        <taxon>Arthropoda</taxon>
        <taxon>Hexapoda</taxon>
        <taxon>Insecta</taxon>
        <taxon>Pterygota</taxon>
        <taxon>Neoptera</taxon>
        <taxon>Endopterygota</taxon>
        <taxon>Lepidoptera</taxon>
        <taxon>Glossata</taxon>
        <taxon>Ditrysia</taxon>
        <taxon>Tortricoidea</taxon>
        <taxon>Tortricidae</taxon>
        <taxon>Tortricinae</taxon>
        <taxon>Epiphyas</taxon>
    </lineage>
</organism>
<evidence type="ECO:0000256" key="5">
    <source>
        <dbReference type="ARBA" id="ARBA00022725"/>
    </source>
</evidence>
<accession>A0A0K8TU70</accession>